<evidence type="ECO:0000256" key="1">
    <source>
        <dbReference type="SAM" id="MobiDB-lite"/>
    </source>
</evidence>
<feature type="region of interest" description="Disordered" evidence="1">
    <location>
        <begin position="125"/>
        <end position="193"/>
    </location>
</feature>
<dbReference type="RefSeq" id="WP_153749261.1">
    <property type="nucleotide sequence ID" value="NZ_BAAADI010000004.1"/>
</dbReference>
<sequence>MTGPGGFLERWSRRKRGAEPDDPPAPQDEATPDEETELGPEDLAALTPVEEIDAQTDLRQYLRKGVPRALRNAALRRKWMLNAAIRDHRDIAVDYAWDWNVPGGVPGDGGPLDPDTVLRMAQRLLAPADTPPAAPVAALPQDRDAPETAPAPPPEPTAQAMAPAPAAEPAPPAERPEAPDAAPQRRHGGARPV</sequence>
<keyword evidence="3" id="KW-1185">Reference proteome</keyword>
<evidence type="ECO:0000313" key="3">
    <source>
        <dbReference type="Proteomes" id="UP000466730"/>
    </source>
</evidence>
<gene>
    <name evidence="2" type="ORF">GH815_13300</name>
</gene>
<name>A0A844B8M8_9RHOB</name>
<evidence type="ECO:0000313" key="2">
    <source>
        <dbReference type="EMBL" id="MRH21970.1"/>
    </source>
</evidence>
<dbReference type="OrthoDB" id="8100830at2"/>
<organism evidence="2 3">
    <name type="scientific">Rhodovulum strictum</name>
    <dbReference type="NCBI Taxonomy" id="58314"/>
    <lineage>
        <taxon>Bacteria</taxon>
        <taxon>Pseudomonadati</taxon>
        <taxon>Pseudomonadota</taxon>
        <taxon>Alphaproteobacteria</taxon>
        <taxon>Rhodobacterales</taxon>
        <taxon>Paracoccaceae</taxon>
        <taxon>Rhodovulum</taxon>
    </lineage>
</organism>
<dbReference type="EMBL" id="WJPO01000022">
    <property type="protein sequence ID" value="MRH21970.1"/>
    <property type="molecule type" value="Genomic_DNA"/>
</dbReference>
<feature type="compositionally biased region" description="Acidic residues" evidence="1">
    <location>
        <begin position="30"/>
        <end position="40"/>
    </location>
</feature>
<protein>
    <submittedName>
        <fullName evidence="2">DUF3306 domain-containing protein</fullName>
    </submittedName>
</protein>
<reference evidence="2 3" key="1">
    <citation type="submission" date="2019-11" db="EMBL/GenBank/DDBJ databases">
        <title>Draft Whole-Genome sequence of the marine photosynthetic bacterium Rhodovulum strictum DSM 11289.</title>
        <authorList>
            <person name="Kyndt J.A."/>
            <person name="Meyer T.E."/>
        </authorList>
    </citation>
    <scope>NUCLEOTIDE SEQUENCE [LARGE SCALE GENOMIC DNA]</scope>
    <source>
        <strain evidence="2 3">DSM 11289</strain>
    </source>
</reference>
<comment type="caution">
    <text evidence="2">The sequence shown here is derived from an EMBL/GenBank/DDBJ whole genome shotgun (WGS) entry which is preliminary data.</text>
</comment>
<dbReference type="Pfam" id="PF11748">
    <property type="entry name" value="DUF3306"/>
    <property type="match status" value="1"/>
</dbReference>
<dbReference type="InterPro" id="IPR021735">
    <property type="entry name" value="DUF3306"/>
</dbReference>
<accession>A0A844B8M8</accession>
<feature type="region of interest" description="Disordered" evidence="1">
    <location>
        <begin position="1"/>
        <end position="46"/>
    </location>
</feature>
<feature type="compositionally biased region" description="Basic residues" evidence="1">
    <location>
        <begin position="184"/>
        <end position="193"/>
    </location>
</feature>
<dbReference type="Proteomes" id="UP000466730">
    <property type="component" value="Unassembled WGS sequence"/>
</dbReference>
<dbReference type="AlphaFoldDB" id="A0A844B8M8"/>
<proteinExistence type="predicted"/>